<keyword evidence="1" id="KW-0175">Coiled coil</keyword>
<evidence type="ECO:0000313" key="5">
    <source>
        <dbReference type="Proteomes" id="UP001329430"/>
    </source>
</evidence>
<evidence type="ECO:0000313" key="4">
    <source>
        <dbReference type="EMBL" id="KAK5647036.1"/>
    </source>
</evidence>
<dbReference type="EMBL" id="JAVRBK010000005">
    <property type="protein sequence ID" value="KAK5643414.1"/>
    <property type="molecule type" value="Genomic_DNA"/>
</dbReference>
<proteinExistence type="predicted"/>
<dbReference type="Proteomes" id="UP001329430">
    <property type="component" value="Chromosome 5"/>
</dbReference>
<reference evidence="3" key="1">
    <citation type="submission" date="2023-06" db="EMBL/GenBank/DDBJ databases">
        <authorList>
            <person name="Fu X."/>
            <person name="Zhu X."/>
        </authorList>
    </citation>
    <scope>NUCLEOTIDE SEQUENCE</scope>
    <source>
        <strain evidence="3">XCY_ONT2</strain>
        <tissue evidence="3">Whole body</tissue>
    </source>
</reference>
<reference evidence="3 5" key="2">
    <citation type="journal article" date="2024" name="Insects">
        <title>An Improved Chromosome-Level Genome Assembly of the Firefly Pyrocoelia pectoralis.</title>
        <authorList>
            <person name="Fu X."/>
            <person name="Meyer-Rochow V.B."/>
            <person name="Ballantyne L."/>
            <person name="Zhu X."/>
        </authorList>
    </citation>
    <scope>NUCLEOTIDE SEQUENCE [LARGE SCALE GENOMIC DNA]</scope>
    <source>
        <strain evidence="3">XCY_ONT2</strain>
    </source>
</reference>
<dbReference type="Pfam" id="PF25298">
    <property type="entry name" value="Baculo_FP_2nd"/>
    <property type="match status" value="1"/>
</dbReference>
<feature type="coiled-coil region" evidence="1">
    <location>
        <begin position="22"/>
        <end position="85"/>
    </location>
</feature>
<dbReference type="EMBL" id="JAVRBK010000003">
    <property type="protein sequence ID" value="KAK5647036.1"/>
    <property type="molecule type" value="Genomic_DNA"/>
</dbReference>
<protein>
    <recommendedName>
        <fullName evidence="2">FP protein C-terminal domain-containing protein</fullName>
    </recommendedName>
</protein>
<dbReference type="Proteomes" id="UP001329430">
    <property type="component" value="Chromosome 3"/>
</dbReference>
<sequence length="264" mass="30048">MSNSQVNKNQTSKTEEKQVITVSVMENLLAKLETRLLESQKRLEFDLNKSLNSAHEKLDENFKLLQEHTAQITKANLDIESLKSENLLLSKKLAENHSRLVHCEQYSRSNTLEIYGIPETKNENSLQVVLAVAEALGVTINESSIDACHRLKKVQNRPTTGIIVKFVRRYDKQLFLEKRKVKGSNFTTASLSILGLDPTNPTPVYVNQSLCKTRRVLLGKARKKAYEGNYKYVWVDDRGNIKVRKADNSKIIYVGDEVDLDSIK</sequence>
<feature type="domain" description="FP protein C-terminal" evidence="2">
    <location>
        <begin position="212"/>
        <end position="264"/>
    </location>
</feature>
<evidence type="ECO:0000313" key="3">
    <source>
        <dbReference type="EMBL" id="KAK5643414.1"/>
    </source>
</evidence>
<accession>A0AAN7VHK6</accession>
<organism evidence="3 5">
    <name type="scientific">Pyrocoelia pectoralis</name>
    <dbReference type="NCBI Taxonomy" id="417401"/>
    <lineage>
        <taxon>Eukaryota</taxon>
        <taxon>Metazoa</taxon>
        <taxon>Ecdysozoa</taxon>
        <taxon>Arthropoda</taxon>
        <taxon>Hexapoda</taxon>
        <taxon>Insecta</taxon>
        <taxon>Pterygota</taxon>
        <taxon>Neoptera</taxon>
        <taxon>Endopterygota</taxon>
        <taxon>Coleoptera</taxon>
        <taxon>Polyphaga</taxon>
        <taxon>Elateriformia</taxon>
        <taxon>Elateroidea</taxon>
        <taxon>Lampyridae</taxon>
        <taxon>Lampyrinae</taxon>
        <taxon>Pyrocoelia</taxon>
    </lineage>
</organism>
<evidence type="ECO:0000256" key="1">
    <source>
        <dbReference type="SAM" id="Coils"/>
    </source>
</evidence>
<dbReference type="Gene3D" id="3.30.70.1820">
    <property type="entry name" value="L1 transposable element, RRM domain"/>
    <property type="match status" value="1"/>
</dbReference>
<keyword evidence="5" id="KW-1185">Reference proteome</keyword>
<evidence type="ECO:0000259" key="2">
    <source>
        <dbReference type="Pfam" id="PF25298"/>
    </source>
</evidence>
<comment type="caution">
    <text evidence="3">The sequence shown here is derived from an EMBL/GenBank/DDBJ whole genome shotgun (WGS) entry which is preliminary data.</text>
</comment>
<gene>
    <name evidence="4" type="ORF">RI129_005500</name>
    <name evidence="3" type="ORF">RI129_007259</name>
</gene>
<dbReference type="InterPro" id="IPR057251">
    <property type="entry name" value="FP_C"/>
</dbReference>
<name>A0AAN7VHK6_9COLE</name>
<dbReference type="AlphaFoldDB" id="A0AAN7VHK6"/>